<comment type="similarity">
    <text evidence="1">Belongs to the glycosyl hydrolase 3 family.</text>
</comment>
<dbReference type="AlphaFoldDB" id="A0A239DTT3"/>
<organism evidence="5 6">
    <name type="scientific">Dokdonia pacifica</name>
    <dbReference type="NCBI Taxonomy" id="1627892"/>
    <lineage>
        <taxon>Bacteria</taxon>
        <taxon>Pseudomonadati</taxon>
        <taxon>Bacteroidota</taxon>
        <taxon>Flavobacteriia</taxon>
        <taxon>Flavobacteriales</taxon>
        <taxon>Flavobacteriaceae</taxon>
        <taxon>Dokdonia</taxon>
    </lineage>
</organism>
<dbReference type="InterPro" id="IPR037524">
    <property type="entry name" value="PA14/GLEYA"/>
</dbReference>
<dbReference type="PANTHER" id="PTHR42721:SF3">
    <property type="entry name" value="BETA-D-XYLOSIDASE 5-RELATED"/>
    <property type="match status" value="1"/>
</dbReference>
<dbReference type="InterPro" id="IPR002772">
    <property type="entry name" value="Glyco_hydro_3_C"/>
</dbReference>
<dbReference type="SUPFAM" id="SSF51445">
    <property type="entry name" value="(Trans)glycosidases"/>
    <property type="match status" value="1"/>
</dbReference>
<dbReference type="InterPro" id="IPR026891">
    <property type="entry name" value="Fn3-like"/>
</dbReference>
<dbReference type="SUPFAM" id="SSF52279">
    <property type="entry name" value="Beta-D-glucan exohydrolase, C-terminal domain"/>
    <property type="match status" value="1"/>
</dbReference>
<reference evidence="5 6" key="1">
    <citation type="submission" date="2017-06" db="EMBL/GenBank/DDBJ databases">
        <authorList>
            <person name="Kim H.J."/>
            <person name="Triplett B.A."/>
        </authorList>
    </citation>
    <scope>NUCLEOTIDE SEQUENCE [LARGE SCALE GENOMIC DNA]</scope>
    <source>
        <strain evidence="5 6">DSM 25597</strain>
    </source>
</reference>
<evidence type="ECO:0000256" key="1">
    <source>
        <dbReference type="ARBA" id="ARBA00005336"/>
    </source>
</evidence>
<keyword evidence="3" id="KW-0378">Hydrolase</keyword>
<dbReference type="InterPro" id="IPR013783">
    <property type="entry name" value="Ig-like_fold"/>
</dbReference>
<dbReference type="PANTHER" id="PTHR42721">
    <property type="entry name" value="SUGAR HYDROLASE-RELATED"/>
    <property type="match status" value="1"/>
</dbReference>
<dbReference type="Pfam" id="PF00933">
    <property type="entry name" value="Glyco_hydro_3"/>
    <property type="match status" value="1"/>
</dbReference>
<dbReference type="SUPFAM" id="SSF56988">
    <property type="entry name" value="Anthrax protective antigen"/>
    <property type="match status" value="1"/>
</dbReference>
<name>A0A239DTT3_9FLAO</name>
<keyword evidence="2" id="KW-0732">Signal</keyword>
<protein>
    <submittedName>
        <fullName evidence="5">Beta-glucosidase</fullName>
    </submittedName>
</protein>
<dbReference type="PRINTS" id="PR00133">
    <property type="entry name" value="GLHYDRLASE3"/>
</dbReference>
<evidence type="ECO:0000259" key="4">
    <source>
        <dbReference type="PROSITE" id="PS51820"/>
    </source>
</evidence>
<dbReference type="EMBL" id="FZNY01000012">
    <property type="protein sequence ID" value="SNS34994.1"/>
    <property type="molecule type" value="Genomic_DNA"/>
</dbReference>
<dbReference type="Proteomes" id="UP000198379">
    <property type="component" value="Unassembled WGS sequence"/>
</dbReference>
<accession>A0A239DTT3</accession>
<dbReference type="GO" id="GO:0009044">
    <property type="term" value="F:xylan 1,4-beta-xylosidase activity"/>
    <property type="evidence" value="ECO:0007669"/>
    <property type="project" value="InterPro"/>
</dbReference>
<sequence length="889" mass="99564">MNTQSDRIIFTLKTVHKFLIGVILISLFCACTEHTTTTYEYTFQNPKISFEERATDLIHQMTLGEKVSQMRYDAPEIERLGVPAYNWWNECLHGVARAGEATVFPQGIGMGATWNPTLIHDMGVAVSDEARAKHHKFAKEGKRGIYQGLTFWTPNINIFRDPRWGRGQETYGEDPYLTSRIGVNYIKGLQGDDPKYLKLVATAKHFAVHSGPEKSRHQDNYQVSNRDLYETYLPAFEAAVKEAKVHSIMCAYNRFRDEACCGSNLLLQKILRDDWDFQGYVVSDCWAIADFWEPNRHGLTETAAEAGALAVTSGTDLNCGNVYDPNLKEAVLKELIDESKLDIALKRLFTARFKLGMFDAAEDVKWAQTPYDVVASDKHYQLSEKVARESMVLLKNEDQLLPLSKDITSIAVIGPNANSKQALLGNYHGTPHQFITPLKAIKDKLPNAQINYALGSDVAEGWPILEPIPTSVLKNGDKKGLKGAYFANRSWEGEPALVRNDTAVHFIWMPEKPVKDIQNDEFSVRWTGQIIPKETGSYRIGLKASSGGKIYFNEQLQFEFSDDHEPKTRYFDTELTKGVAYDIKIDYFNYHTDPQAHLVWAKKDQDLLSPAIEAAKKSDVVVLCLGLSPNIEGEEMPVLLEGFDKGDRSEITLPKTQIRLLKEIHALGKPTVLVLMNGSALAVNWADENIPAILEAWYPGEFGGKAIADVLFGDYNPAGRLPVTFYKSVENLPDFKSYDMGNRTYKYFKGDPLYAFGHGLSYTNFIYTNLEVSDVVEAQKEIALKVAVTNAGKVDGDEVVQVYITHINSTNDAPIRSLVGFKRIHLKANETKTVDFSITPKLYAQLDEAGNKIYLEGKMSISIGGRQPTADELNNSVATNLVSKVVTIK</sequence>
<proteinExistence type="inferred from homology"/>
<evidence type="ECO:0000313" key="5">
    <source>
        <dbReference type="EMBL" id="SNS34994.1"/>
    </source>
</evidence>
<feature type="domain" description="PA14" evidence="4">
    <location>
        <begin position="476"/>
        <end position="615"/>
    </location>
</feature>
<dbReference type="Gene3D" id="3.20.20.300">
    <property type="entry name" value="Glycoside hydrolase, family 3, N-terminal domain"/>
    <property type="match status" value="1"/>
</dbReference>
<dbReference type="Pfam" id="PF01915">
    <property type="entry name" value="Glyco_hydro_3_C"/>
    <property type="match status" value="1"/>
</dbReference>
<dbReference type="InterPro" id="IPR036881">
    <property type="entry name" value="Glyco_hydro_3_C_sf"/>
</dbReference>
<dbReference type="PROSITE" id="PS51257">
    <property type="entry name" value="PROKAR_LIPOPROTEIN"/>
    <property type="match status" value="1"/>
</dbReference>
<dbReference type="SMART" id="SM00758">
    <property type="entry name" value="PA14"/>
    <property type="match status" value="1"/>
</dbReference>
<dbReference type="InterPro" id="IPR011658">
    <property type="entry name" value="PA14_dom"/>
</dbReference>
<dbReference type="Gene3D" id="2.60.40.10">
    <property type="entry name" value="Immunoglobulins"/>
    <property type="match status" value="1"/>
</dbReference>
<dbReference type="InterPro" id="IPR001764">
    <property type="entry name" value="Glyco_hydro_3_N"/>
</dbReference>
<evidence type="ECO:0000256" key="3">
    <source>
        <dbReference type="ARBA" id="ARBA00022801"/>
    </source>
</evidence>
<dbReference type="SMART" id="SM01217">
    <property type="entry name" value="Fn3_like"/>
    <property type="match status" value="1"/>
</dbReference>
<dbReference type="InterPro" id="IPR017853">
    <property type="entry name" value="GH"/>
</dbReference>
<dbReference type="OrthoDB" id="9805821at2"/>
<dbReference type="Gene3D" id="3.90.182.10">
    <property type="entry name" value="Toxin - Anthrax Protective Antigen,domain 1"/>
    <property type="match status" value="1"/>
</dbReference>
<dbReference type="InterPro" id="IPR044993">
    <property type="entry name" value="BXL"/>
</dbReference>
<gene>
    <name evidence="5" type="ORF">SAMN06265376_11225</name>
</gene>
<dbReference type="GO" id="GO:0046556">
    <property type="term" value="F:alpha-L-arabinofuranosidase activity"/>
    <property type="evidence" value="ECO:0007669"/>
    <property type="project" value="TreeGrafter"/>
</dbReference>
<dbReference type="InterPro" id="IPR036962">
    <property type="entry name" value="Glyco_hydro_3_N_sf"/>
</dbReference>
<dbReference type="GO" id="GO:0031222">
    <property type="term" value="P:arabinan catabolic process"/>
    <property type="evidence" value="ECO:0007669"/>
    <property type="project" value="TreeGrafter"/>
</dbReference>
<dbReference type="Pfam" id="PF14310">
    <property type="entry name" value="Fn3-like"/>
    <property type="match status" value="1"/>
</dbReference>
<dbReference type="GO" id="GO:0045493">
    <property type="term" value="P:xylan catabolic process"/>
    <property type="evidence" value="ECO:0007669"/>
    <property type="project" value="InterPro"/>
</dbReference>
<dbReference type="PROSITE" id="PS51820">
    <property type="entry name" value="PA14"/>
    <property type="match status" value="1"/>
</dbReference>
<keyword evidence="6" id="KW-1185">Reference proteome</keyword>
<dbReference type="RefSeq" id="WP_089373883.1">
    <property type="nucleotide sequence ID" value="NZ_BMEP01000011.1"/>
</dbReference>
<dbReference type="Pfam" id="PF07691">
    <property type="entry name" value="PA14"/>
    <property type="match status" value="1"/>
</dbReference>
<dbReference type="Gene3D" id="3.40.50.1700">
    <property type="entry name" value="Glycoside hydrolase family 3 C-terminal domain"/>
    <property type="match status" value="1"/>
</dbReference>
<evidence type="ECO:0000256" key="2">
    <source>
        <dbReference type="ARBA" id="ARBA00022729"/>
    </source>
</evidence>
<evidence type="ECO:0000313" key="6">
    <source>
        <dbReference type="Proteomes" id="UP000198379"/>
    </source>
</evidence>